<dbReference type="SUPFAM" id="SSF88697">
    <property type="entry name" value="PUA domain-like"/>
    <property type="match status" value="1"/>
</dbReference>
<name>M0HV82_HALEO</name>
<evidence type="ECO:0000313" key="3">
    <source>
        <dbReference type="Proteomes" id="UP000011612"/>
    </source>
</evidence>
<protein>
    <recommendedName>
        <fullName evidence="1">AAA+ ATPase domain-containing protein</fullName>
    </recommendedName>
</protein>
<evidence type="ECO:0000313" key="2">
    <source>
        <dbReference type="EMBL" id="ELZ88495.1"/>
    </source>
</evidence>
<comment type="caution">
    <text evidence="2">The sequence shown here is derived from an EMBL/GenBank/DDBJ whole genome shotgun (WGS) entry which is preliminary data.</text>
</comment>
<dbReference type="Proteomes" id="UP000011612">
    <property type="component" value="Unassembled WGS sequence"/>
</dbReference>
<accession>M0HV82</accession>
<organism evidence="2 3">
    <name type="scientific">Haloferax elongans ATCC BAA-1513</name>
    <dbReference type="NCBI Taxonomy" id="1230453"/>
    <lineage>
        <taxon>Archaea</taxon>
        <taxon>Methanobacteriati</taxon>
        <taxon>Methanobacteriota</taxon>
        <taxon>Stenosarchaea group</taxon>
        <taxon>Halobacteria</taxon>
        <taxon>Halobacteriales</taxon>
        <taxon>Haloferacaceae</taxon>
        <taxon>Haloferax</taxon>
    </lineage>
</organism>
<dbReference type="PANTHER" id="PTHR37291:SF1">
    <property type="entry name" value="TYPE IV METHYL-DIRECTED RESTRICTION ENZYME ECOKMCRB SUBUNIT"/>
    <property type="match status" value="1"/>
</dbReference>
<dbReference type="InterPro" id="IPR052934">
    <property type="entry name" value="Methyl-DNA_Rec/Restrict_Enz"/>
</dbReference>
<dbReference type="EMBL" id="AOLK01000006">
    <property type="protein sequence ID" value="ELZ88495.1"/>
    <property type="molecule type" value="Genomic_DNA"/>
</dbReference>
<dbReference type="SUPFAM" id="SSF52540">
    <property type="entry name" value="P-loop containing nucleoside triphosphate hydrolases"/>
    <property type="match status" value="1"/>
</dbReference>
<dbReference type="InterPro" id="IPR003593">
    <property type="entry name" value="AAA+_ATPase"/>
</dbReference>
<evidence type="ECO:0000259" key="1">
    <source>
        <dbReference type="SMART" id="SM00382"/>
    </source>
</evidence>
<dbReference type="Gene3D" id="3.10.590.10">
    <property type="entry name" value="ph1033 like domains"/>
    <property type="match status" value="1"/>
</dbReference>
<keyword evidence="3" id="KW-1185">Reference proteome</keyword>
<dbReference type="GO" id="GO:0016887">
    <property type="term" value="F:ATP hydrolysis activity"/>
    <property type="evidence" value="ECO:0007669"/>
    <property type="project" value="InterPro"/>
</dbReference>
<dbReference type="AlphaFoldDB" id="M0HV82"/>
<reference evidence="2 3" key="1">
    <citation type="journal article" date="2014" name="PLoS Genet.">
        <title>Phylogenetically driven sequencing of extremely halophilic archaea reveals strategies for static and dynamic osmo-response.</title>
        <authorList>
            <person name="Becker E.A."/>
            <person name="Seitzer P.M."/>
            <person name="Tritt A."/>
            <person name="Larsen D."/>
            <person name="Krusor M."/>
            <person name="Yao A.I."/>
            <person name="Wu D."/>
            <person name="Madern D."/>
            <person name="Eisen J.A."/>
            <person name="Darling A.E."/>
            <person name="Facciotti M.T."/>
        </authorList>
    </citation>
    <scope>NUCLEOTIDE SEQUENCE [LARGE SCALE GENOMIC DNA]</scope>
    <source>
        <strain evidence="2 3">ATCC BAA-1513</strain>
    </source>
</reference>
<dbReference type="PATRIC" id="fig|1230453.4.peg.263"/>
<dbReference type="PANTHER" id="PTHR37291">
    <property type="entry name" value="5-METHYLCYTOSINE-SPECIFIC RESTRICTION ENZYME B"/>
    <property type="match status" value="1"/>
</dbReference>
<sequence>MSESAVGIEFEGLDKLLDRFVDVWNAGGFEKETDASVGWETWKWDYQERIQSEFLDDHDITQLQPDEVPVLVDCLDEQVSIGNHIPVYMLGGGQNGGVAWSEFRKISVENPKETANTLSFFFNPDEALEARLETFQSYYEEITSSPGSLLALAGCLLMFVHPHRYVHYKYTEMKHFFDEFAGYKVKQGFGASEYRKLNDACHAVLERLEGRIDNPSMLHVQTLIWSCGDLLPTDEEGQSMGEELPEVASDINYYWVNQTHNEELEGEYLRSKDTKWQRDLTVLEPGDVVFHYANQEIRACSVVEGEAYQEQFDDGQHYFVDLSTVKFADPVPLDEVRDGLLDSNVRQEKTRYPLNKDGDVIQAYLCHLTPEAGSYLQDTAGIALPELEEGPQYFWVNAAATDWHREGGESFYQVNGPTGKSRRNQPAYRNARPGDKVLVYQVSPAKQVVGRASVERGLHEEPANGSDNETVEGITLRWDESLDGVQWGDVESDPELDSSRLVESDNSFVITELTQEEYERILELGELSHFEDFDASLSVSESEITVERGRLYFPDGEWDQIQSRVEQALSNGNHVLLFGPPGTGKTKLARQVCESTVGQDSHELVTASADWSTFDTVGGYQTTSQNTLEFKPGIVLDRFQKDDAGTPANEWLIIDELNRADIDKAFGSLFSALTGESVTLPFDGSDGDPIEILDASQGHEEVSPDKFYISEDWRMLATMNTLDKTSLYEMSYAFMRRWAFVPVGIPELPERDGDDDSELEALVADYVAVWAVDGSVPEAAQHFEPVGRIWRAVNEERAIGPAIVEDIYEYVADASSVATADYVSPIIMYVFPQLEGLRRNELERLIQRLDSIVDDDAGELWTVARDFFQVDLQPPQE</sequence>
<dbReference type="InterPro" id="IPR011704">
    <property type="entry name" value="ATPase_dyneun-rel_AAA"/>
</dbReference>
<dbReference type="SMART" id="SM00382">
    <property type="entry name" value="AAA"/>
    <property type="match status" value="1"/>
</dbReference>
<dbReference type="OrthoDB" id="9837at2157"/>
<dbReference type="InterPro" id="IPR027417">
    <property type="entry name" value="P-loop_NTPase"/>
</dbReference>
<feature type="domain" description="AAA+ ATPase" evidence="1">
    <location>
        <begin position="571"/>
        <end position="744"/>
    </location>
</feature>
<dbReference type="InterPro" id="IPR015947">
    <property type="entry name" value="PUA-like_sf"/>
</dbReference>
<dbReference type="Gene3D" id="3.40.50.300">
    <property type="entry name" value="P-loop containing nucleotide triphosphate hydrolases"/>
    <property type="match status" value="1"/>
</dbReference>
<proteinExistence type="predicted"/>
<dbReference type="STRING" id="1230453.C453_01485"/>
<gene>
    <name evidence="2" type="ORF">C453_01485</name>
</gene>
<dbReference type="Pfam" id="PF07728">
    <property type="entry name" value="AAA_5"/>
    <property type="match status" value="1"/>
</dbReference>
<dbReference type="RefSeq" id="WP_008322228.1">
    <property type="nucleotide sequence ID" value="NZ_AOLK01000006.1"/>
</dbReference>
<dbReference type="GO" id="GO:0005524">
    <property type="term" value="F:ATP binding"/>
    <property type="evidence" value="ECO:0007669"/>
    <property type="project" value="InterPro"/>
</dbReference>